<dbReference type="EMBL" id="CAJNRG010007432">
    <property type="protein sequence ID" value="CAF2095038.1"/>
    <property type="molecule type" value="Genomic_DNA"/>
</dbReference>
<dbReference type="Gene3D" id="3.40.50.1820">
    <property type="entry name" value="alpha/beta hydrolase"/>
    <property type="match status" value="1"/>
</dbReference>
<evidence type="ECO:0000313" key="2">
    <source>
        <dbReference type="Proteomes" id="UP000663887"/>
    </source>
</evidence>
<proteinExistence type="predicted"/>
<evidence type="ECO:0008006" key="3">
    <source>
        <dbReference type="Google" id="ProtNLM"/>
    </source>
</evidence>
<dbReference type="Proteomes" id="UP000663887">
    <property type="component" value="Unassembled WGS sequence"/>
</dbReference>
<comment type="caution">
    <text evidence="1">The sequence shown here is derived from an EMBL/GenBank/DDBJ whole genome shotgun (WGS) entry which is preliminary data.</text>
</comment>
<protein>
    <recommendedName>
        <fullName evidence="3">AB hydrolase-1 domain-containing protein</fullName>
    </recommendedName>
</protein>
<dbReference type="AlphaFoldDB" id="A0A816TDF9"/>
<gene>
    <name evidence="1" type="ORF">XDN619_LOCUS17516</name>
</gene>
<accession>A0A816TDF9</accession>
<sequence>MMTDVVGLLDYLGINRVHIVGWSNGAIIGLNLTMNYPNKVISLFAFAANYIISDVKEIGSSAVFNEYLTRTEIEYVQLNPVSNDQDLFSNLTTMWDADREEAIYRNQLDTVSLWIPQAGELILPRTSHFSFLQDPNTCTATLKQFMAGAMSLKNDQIDLKKAVSAPRRKSVFKDEPF</sequence>
<dbReference type="InterPro" id="IPR029058">
    <property type="entry name" value="AB_hydrolase_fold"/>
</dbReference>
<evidence type="ECO:0000313" key="1">
    <source>
        <dbReference type="EMBL" id="CAF2095038.1"/>
    </source>
</evidence>
<dbReference type="SUPFAM" id="SSF53474">
    <property type="entry name" value="alpha/beta-Hydrolases"/>
    <property type="match status" value="1"/>
</dbReference>
<reference evidence="1" key="1">
    <citation type="submission" date="2021-02" db="EMBL/GenBank/DDBJ databases">
        <authorList>
            <person name="Nowell W R."/>
        </authorList>
    </citation>
    <scope>NUCLEOTIDE SEQUENCE</scope>
</reference>
<organism evidence="1 2">
    <name type="scientific">Rotaria magnacalcarata</name>
    <dbReference type="NCBI Taxonomy" id="392030"/>
    <lineage>
        <taxon>Eukaryota</taxon>
        <taxon>Metazoa</taxon>
        <taxon>Spiralia</taxon>
        <taxon>Gnathifera</taxon>
        <taxon>Rotifera</taxon>
        <taxon>Eurotatoria</taxon>
        <taxon>Bdelloidea</taxon>
        <taxon>Philodinida</taxon>
        <taxon>Philodinidae</taxon>
        <taxon>Rotaria</taxon>
    </lineage>
</organism>
<name>A0A816TDF9_9BILA</name>